<comment type="caution">
    <text evidence="1">The sequence shown here is derived from an EMBL/GenBank/DDBJ whole genome shotgun (WGS) entry which is preliminary data.</text>
</comment>
<reference evidence="1 2" key="1">
    <citation type="submission" date="2023-09" db="EMBL/GenBank/DDBJ databases">
        <authorList>
            <person name="Rey-Velasco X."/>
        </authorList>
    </citation>
    <scope>NUCLEOTIDE SEQUENCE [LARGE SCALE GENOMIC DNA]</scope>
    <source>
        <strain evidence="1 2">F363</strain>
    </source>
</reference>
<name>A0ABU3CAW7_9FLAO</name>
<evidence type="ECO:0000313" key="2">
    <source>
        <dbReference type="Proteomes" id="UP001262889"/>
    </source>
</evidence>
<dbReference type="InterPro" id="IPR046037">
    <property type="entry name" value="DUF5995"/>
</dbReference>
<protein>
    <submittedName>
        <fullName evidence="1">DUF5995 family protein</fullName>
    </submittedName>
</protein>
<keyword evidence="2" id="KW-1185">Reference proteome</keyword>
<proteinExistence type="predicted"/>
<dbReference type="EMBL" id="JAVRHQ010000013">
    <property type="protein sequence ID" value="MDT0643490.1"/>
    <property type="molecule type" value="Genomic_DNA"/>
</dbReference>
<dbReference type="RefSeq" id="WP_311535110.1">
    <property type="nucleotide sequence ID" value="NZ_JAVRHQ010000013.1"/>
</dbReference>
<accession>A0ABU3CAW7</accession>
<organism evidence="1 2">
    <name type="scientific">Autumnicola tepida</name>
    <dbReference type="NCBI Taxonomy" id="3075595"/>
    <lineage>
        <taxon>Bacteria</taxon>
        <taxon>Pseudomonadati</taxon>
        <taxon>Bacteroidota</taxon>
        <taxon>Flavobacteriia</taxon>
        <taxon>Flavobacteriales</taxon>
        <taxon>Flavobacteriaceae</taxon>
        <taxon>Autumnicola</taxon>
    </lineage>
</organism>
<evidence type="ECO:0000313" key="1">
    <source>
        <dbReference type="EMBL" id="MDT0643490.1"/>
    </source>
</evidence>
<gene>
    <name evidence="1" type="ORF">RM553_11665</name>
</gene>
<dbReference type="Proteomes" id="UP001262889">
    <property type="component" value="Unassembled WGS sequence"/>
</dbReference>
<sequence length="217" mass="25182">MRKLKTIEDVLAELDEIIKISEEKNDPLGYFAVLYRRVTWKVKEGISLNQFDDGVRMEQLDIIFAKRYLDAYYNRSSGNISQSWEKAFALSRNYWPVILQHLLIGINAHINLDLGIAAAQVSRQRQMLHLEHDFNRINAILASLVEEVQQNMSSIWPPLKRILLKTGEYDNLLVDFSMRIARDGAWRFANTLAATPEKGWKECIAIRESRGGKIWFN</sequence>
<dbReference type="Pfam" id="PF19458">
    <property type="entry name" value="DUF5995"/>
    <property type="match status" value="1"/>
</dbReference>